<proteinExistence type="predicted"/>
<dbReference type="RefSeq" id="WP_395805086.1">
    <property type="nucleotide sequence ID" value="NZ_CP043494.1"/>
</dbReference>
<organism evidence="1 2">
    <name type="scientific">Archangium minus</name>
    <dbReference type="NCBI Taxonomy" id="83450"/>
    <lineage>
        <taxon>Bacteria</taxon>
        <taxon>Pseudomonadati</taxon>
        <taxon>Myxococcota</taxon>
        <taxon>Myxococcia</taxon>
        <taxon>Myxococcales</taxon>
        <taxon>Cystobacterineae</taxon>
        <taxon>Archangiaceae</taxon>
        <taxon>Archangium</taxon>
    </lineage>
</organism>
<reference evidence="1 2" key="1">
    <citation type="submission" date="2019-08" db="EMBL/GenBank/DDBJ databases">
        <title>Archangium and Cystobacter genomes.</title>
        <authorList>
            <person name="Chen I.-C.K."/>
            <person name="Wielgoss S."/>
        </authorList>
    </citation>
    <scope>NUCLEOTIDE SEQUENCE [LARGE SCALE GENOMIC DNA]</scope>
    <source>
        <strain evidence="1 2">Cbm 6</strain>
    </source>
</reference>
<name>A0ABY9WY36_9BACT</name>
<gene>
    <name evidence="1" type="ORF">F0U60_30845</name>
</gene>
<protein>
    <submittedName>
        <fullName evidence="1">Polymer-forming cytoskeletal protein</fullName>
    </submittedName>
</protein>
<accession>A0ABY9WY36</accession>
<evidence type="ECO:0000313" key="2">
    <source>
        <dbReference type="Proteomes" id="UP001611383"/>
    </source>
</evidence>
<keyword evidence="2" id="KW-1185">Reference proteome</keyword>
<sequence length="241" mass="26764">MTDKTLDRLLTLKQAYLEKRLWPNHADLSTFLFGFTNSPRPSPDELIDMWRSEGLSILSTDLPPIVTPWMALAHRLAADPEQRLEGHEGAGLYTGSVYVNGDVTIGDGEVLVIGGHLRVAGDIDVAETGGLVVAGTVECRALRLGLHLTALETVRARYVRLYGNDGCLMAPRLECELLHRDDYALSAELDARCEVDGGEFPTKEKALGMAWALRPEFIDDEGELREEAVWEALEQRRPLLR</sequence>
<evidence type="ECO:0000313" key="1">
    <source>
        <dbReference type="EMBL" id="WNG48050.1"/>
    </source>
</evidence>
<dbReference type="EMBL" id="CP043494">
    <property type="protein sequence ID" value="WNG48050.1"/>
    <property type="molecule type" value="Genomic_DNA"/>
</dbReference>
<dbReference type="Proteomes" id="UP001611383">
    <property type="component" value="Chromosome"/>
</dbReference>